<protein>
    <recommendedName>
        <fullName evidence="4">PorV/PorQ family protein</fullName>
    </recommendedName>
</protein>
<keyword evidence="1" id="KW-0732">Signal</keyword>
<dbReference type="NCBIfam" id="NF033709">
    <property type="entry name" value="PorV_fam"/>
    <property type="match status" value="1"/>
</dbReference>
<dbReference type="AlphaFoldDB" id="A0A1F5R7A3"/>
<gene>
    <name evidence="2" type="ORF">A2024_02285</name>
</gene>
<sequence>MVVFCFLSLPFPAMASKYAGEFLNVGLGSAAMGMGGAYVSIANDAFAGYWNPAGTSSASHQIIFAHSNNFGSLVAHDALGYSRPMGQYALGLVYIRLSVKDIPYTNQALIDLNNNGIMDSGERLDYSQIIYNGEVESALLLNYSRKCNPETRWGLNLKFVNKSVGPSSAWGLGLDAGLMTVWKEKIKLGLNLQDITTTYLAWDNGTREVISPAVKLGASYHPSIAGDKPLALALGGDLRFEGRQSAANYHLGSLSLDLHWGLEYWLKKRIALRLGGDQGRFTAGAGLKLGRFNFDYAYMAHKYLESSTRLSGAFTF</sequence>
<evidence type="ECO:0000313" key="2">
    <source>
        <dbReference type="EMBL" id="OGF10335.1"/>
    </source>
</evidence>
<evidence type="ECO:0008006" key="4">
    <source>
        <dbReference type="Google" id="ProtNLM"/>
    </source>
</evidence>
<feature type="signal peptide" evidence="1">
    <location>
        <begin position="1"/>
        <end position="15"/>
    </location>
</feature>
<name>A0A1F5R7A3_9BACT</name>
<comment type="caution">
    <text evidence="2">The sequence shown here is derived from an EMBL/GenBank/DDBJ whole genome shotgun (WGS) entry which is preliminary data.</text>
</comment>
<dbReference type="Gene3D" id="2.40.160.60">
    <property type="entry name" value="Outer membrane protein transport protein (OMPP1/FadL/TodX)"/>
    <property type="match status" value="1"/>
</dbReference>
<evidence type="ECO:0000256" key="1">
    <source>
        <dbReference type="SAM" id="SignalP"/>
    </source>
</evidence>
<dbReference type="Proteomes" id="UP000177230">
    <property type="component" value="Unassembled WGS sequence"/>
</dbReference>
<accession>A0A1F5R7A3</accession>
<feature type="chain" id="PRO_5011955458" description="PorV/PorQ family protein" evidence="1">
    <location>
        <begin position="16"/>
        <end position="316"/>
    </location>
</feature>
<organism evidence="2 3">
    <name type="scientific">Candidatus Edwardsbacteria bacterium GWF2_54_11</name>
    <dbReference type="NCBI Taxonomy" id="1817851"/>
    <lineage>
        <taxon>Bacteria</taxon>
        <taxon>Candidatus Edwardsiibacteriota</taxon>
    </lineage>
</organism>
<reference evidence="2 3" key="1">
    <citation type="journal article" date="2016" name="Nat. Commun.">
        <title>Thousands of microbial genomes shed light on interconnected biogeochemical processes in an aquifer system.</title>
        <authorList>
            <person name="Anantharaman K."/>
            <person name="Brown C.T."/>
            <person name="Hug L.A."/>
            <person name="Sharon I."/>
            <person name="Castelle C.J."/>
            <person name="Probst A.J."/>
            <person name="Thomas B.C."/>
            <person name="Singh A."/>
            <person name="Wilkins M.J."/>
            <person name="Karaoz U."/>
            <person name="Brodie E.L."/>
            <person name="Williams K.H."/>
            <person name="Hubbard S.S."/>
            <person name="Banfield J.F."/>
        </authorList>
    </citation>
    <scope>NUCLEOTIDE SEQUENCE [LARGE SCALE GENOMIC DNA]</scope>
</reference>
<proteinExistence type="predicted"/>
<evidence type="ECO:0000313" key="3">
    <source>
        <dbReference type="Proteomes" id="UP000177230"/>
    </source>
</evidence>
<dbReference type="EMBL" id="MFFM01000039">
    <property type="protein sequence ID" value="OGF10335.1"/>
    <property type="molecule type" value="Genomic_DNA"/>
</dbReference>